<feature type="signal peptide" evidence="2">
    <location>
        <begin position="1"/>
        <end position="17"/>
    </location>
</feature>
<gene>
    <name evidence="3" type="ORF">Sps_02282</name>
</gene>
<feature type="chain" id="PRO_5013340422" evidence="2">
    <location>
        <begin position="18"/>
        <end position="207"/>
    </location>
</feature>
<dbReference type="Proteomes" id="UP000189545">
    <property type="component" value="Chromosome"/>
</dbReference>
<proteinExistence type="predicted"/>
<keyword evidence="2" id="KW-0732">Signal</keyword>
<dbReference type="InterPro" id="IPR019027">
    <property type="entry name" value="Pilus_biogenesis_CpaD-related"/>
</dbReference>
<protein>
    <submittedName>
        <fullName evidence="3">Pilus biogenesis CpaD protein (Pilus_cpaD)</fullName>
    </submittedName>
</protein>
<evidence type="ECO:0000313" key="3">
    <source>
        <dbReference type="EMBL" id="AQS37440.1"/>
    </source>
</evidence>
<dbReference type="OrthoDB" id="5813391at2"/>
<evidence type="ECO:0000256" key="1">
    <source>
        <dbReference type="SAM" id="MobiDB-lite"/>
    </source>
</evidence>
<dbReference type="EMBL" id="CP014782">
    <property type="protein sequence ID" value="AQS37440.1"/>
    <property type="molecule type" value="Genomic_DNA"/>
</dbReference>
<dbReference type="KEGG" id="spsw:Sps_02282"/>
<dbReference type="PROSITE" id="PS51257">
    <property type="entry name" value="PROKAR_LIPOPROTEIN"/>
    <property type="match status" value="1"/>
</dbReference>
<keyword evidence="4" id="KW-1185">Reference proteome</keyword>
<accession>A0A1S6HPI9</accession>
<feature type="region of interest" description="Disordered" evidence="1">
    <location>
        <begin position="188"/>
        <end position="207"/>
    </location>
</feature>
<evidence type="ECO:0000256" key="2">
    <source>
        <dbReference type="SAM" id="SignalP"/>
    </source>
</evidence>
<reference evidence="3 4" key="1">
    <citation type="submission" date="2016-03" db="EMBL/GenBank/DDBJ databases">
        <title>Complete genome sequence of Shewanella psychrophila WP2, a deep sea bacterium isolated from west Pacific sediment.</title>
        <authorList>
            <person name="Xu G."/>
            <person name="Jian H."/>
        </authorList>
    </citation>
    <scope>NUCLEOTIDE SEQUENCE [LARGE SCALE GENOMIC DNA]</scope>
    <source>
        <strain evidence="3 4">WP2</strain>
    </source>
</reference>
<name>A0A1S6HPI9_9GAMM</name>
<sequence length="207" mass="22337">MRLIVLLLLSSLLVACSGDPIQRKPDIAIEAMTNVFSLQLVAEALDDEDRRALQTFILHLGDPASLRVRIDIHSPKGEKVLNSVQDLMHFKNIYPSQIQTARLESAASADLTLVVESYRTLVRHCDAGKEAKTVLNSFKRSANFGCANASALAQMVSNPQDLVVGETLSSTEGRKAVSTLDSYYKQPNAPLRESSPISGALSGGSGN</sequence>
<dbReference type="RefSeq" id="WP_077752608.1">
    <property type="nucleotide sequence ID" value="NZ_CP014782.1"/>
</dbReference>
<dbReference type="Pfam" id="PF09476">
    <property type="entry name" value="Pilus_CpaD"/>
    <property type="match status" value="1"/>
</dbReference>
<organism evidence="3 4">
    <name type="scientific">Shewanella psychrophila</name>
    <dbReference type="NCBI Taxonomy" id="225848"/>
    <lineage>
        <taxon>Bacteria</taxon>
        <taxon>Pseudomonadati</taxon>
        <taxon>Pseudomonadota</taxon>
        <taxon>Gammaproteobacteria</taxon>
        <taxon>Alteromonadales</taxon>
        <taxon>Shewanellaceae</taxon>
        <taxon>Shewanella</taxon>
    </lineage>
</organism>
<dbReference type="AlphaFoldDB" id="A0A1S6HPI9"/>
<evidence type="ECO:0000313" key="4">
    <source>
        <dbReference type="Proteomes" id="UP000189545"/>
    </source>
</evidence>
<dbReference type="STRING" id="225848.Sps_02282"/>